<protein>
    <submittedName>
        <fullName evidence="3">Chromodomain-helicase-DNA-binding protein 8-like</fullName>
    </submittedName>
</protein>
<gene>
    <name evidence="3" type="primary">LOC106820231</name>
</gene>
<dbReference type="PANTHER" id="PTHR46850:SF1">
    <property type="entry name" value="CHROMODOMAIN-HELICASE-DNA-BINDING PROTEIN 9"/>
    <property type="match status" value="1"/>
</dbReference>
<proteinExistence type="predicted"/>
<dbReference type="InterPro" id="IPR051493">
    <property type="entry name" value="CHD"/>
</dbReference>
<feature type="compositionally biased region" description="Basic residues" evidence="1">
    <location>
        <begin position="42"/>
        <end position="54"/>
    </location>
</feature>
<reference evidence="3" key="1">
    <citation type="submission" date="2025-08" db="UniProtKB">
        <authorList>
            <consortium name="RefSeq"/>
        </authorList>
    </citation>
    <scope>IDENTIFICATION</scope>
</reference>
<feature type="compositionally biased region" description="Basic and acidic residues" evidence="1">
    <location>
        <begin position="17"/>
        <end position="26"/>
    </location>
</feature>
<dbReference type="PANTHER" id="PTHR46850">
    <property type="entry name" value="CHROMODOMAIN-HELICASE-DNA-BINDING PROTEIN 9"/>
    <property type="match status" value="1"/>
</dbReference>
<feature type="non-terminal residue" evidence="3">
    <location>
        <position position="1"/>
    </location>
</feature>
<dbReference type="GeneID" id="106820231"/>
<evidence type="ECO:0000256" key="1">
    <source>
        <dbReference type="SAM" id="MobiDB-lite"/>
    </source>
</evidence>
<organism evidence="2 3">
    <name type="scientific">Priapulus caudatus</name>
    <name type="common">Priapulid worm</name>
    <dbReference type="NCBI Taxonomy" id="37621"/>
    <lineage>
        <taxon>Eukaryota</taxon>
        <taxon>Metazoa</taxon>
        <taxon>Ecdysozoa</taxon>
        <taxon>Scalidophora</taxon>
        <taxon>Priapulida</taxon>
        <taxon>Priapulimorpha</taxon>
        <taxon>Priapulimorphida</taxon>
        <taxon>Priapulidae</taxon>
        <taxon>Priapulus</taxon>
    </lineage>
</organism>
<feature type="region of interest" description="Disordered" evidence="1">
    <location>
        <begin position="1"/>
        <end position="70"/>
    </location>
</feature>
<dbReference type="RefSeq" id="XP_014680253.1">
    <property type="nucleotide sequence ID" value="XM_014824767.1"/>
</dbReference>
<dbReference type="Proteomes" id="UP000695022">
    <property type="component" value="Unplaced"/>
</dbReference>
<accession>A0ABM1F732</accession>
<feature type="compositionally biased region" description="Basic and acidic residues" evidence="1">
    <location>
        <begin position="1"/>
        <end position="10"/>
    </location>
</feature>
<sequence>DDRIIYEPRKRNQTKRFGNDDSKLDISDLDSSSDEEAGSRRGGQRRSRRSKGRRRDSDDEWDDSVDDGATYTRSDCFKVEKNLLHYGWGRWDDILSHCQFKRERSIKEIEDMTRTILAVLCATLQW</sequence>
<evidence type="ECO:0000313" key="2">
    <source>
        <dbReference type="Proteomes" id="UP000695022"/>
    </source>
</evidence>
<keyword evidence="2" id="KW-1185">Reference proteome</keyword>
<name>A0ABM1F732_PRICU</name>
<evidence type="ECO:0000313" key="3">
    <source>
        <dbReference type="RefSeq" id="XP_014680253.1"/>
    </source>
</evidence>
<feature type="compositionally biased region" description="Acidic residues" evidence="1">
    <location>
        <begin position="27"/>
        <end position="36"/>
    </location>
</feature>